<protein>
    <submittedName>
        <fullName evidence="2">Uncharacterized protein</fullName>
    </submittedName>
</protein>
<dbReference type="AlphaFoldDB" id="A0A166CD38"/>
<sequence length="63" mass="6870">MKTVGSTLVAHRTPTAKSHPFIPPLYSTPLHPPSFPPQSINPPPATFHNQISTSPPPRLEHVN</sequence>
<keyword evidence="3" id="KW-1185">Reference proteome</keyword>
<reference evidence="2 3" key="1">
    <citation type="journal article" date="2016" name="Mol. Biol. Evol.">
        <title>Comparative Genomics of Early-Diverging Mushroom-Forming Fungi Provides Insights into the Origins of Lignocellulose Decay Capabilities.</title>
        <authorList>
            <person name="Nagy L.G."/>
            <person name="Riley R."/>
            <person name="Tritt A."/>
            <person name="Adam C."/>
            <person name="Daum C."/>
            <person name="Floudas D."/>
            <person name="Sun H."/>
            <person name="Yadav J.S."/>
            <person name="Pangilinan J."/>
            <person name="Larsson K.H."/>
            <person name="Matsuura K."/>
            <person name="Barry K."/>
            <person name="Labutti K."/>
            <person name="Kuo R."/>
            <person name="Ohm R.A."/>
            <person name="Bhattacharya S.S."/>
            <person name="Shirouzu T."/>
            <person name="Yoshinaga Y."/>
            <person name="Martin F.M."/>
            <person name="Grigoriev I.V."/>
            <person name="Hibbett D.S."/>
        </authorList>
    </citation>
    <scope>NUCLEOTIDE SEQUENCE [LARGE SCALE GENOMIC DNA]</scope>
    <source>
        <strain evidence="2 3">HHB10207 ss-3</strain>
    </source>
</reference>
<feature type="compositionally biased region" description="Pro residues" evidence="1">
    <location>
        <begin position="30"/>
        <end position="45"/>
    </location>
</feature>
<proteinExistence type="predicted"/>
<evidence type="ECO:0000313" key="3">
    <source>
        <dbReference type="Proteomes" id="UP000076798"/>
    </source>
</evidence>
<dbReference type="Proteomes" id="UP000076798">
    <property type="component" value="Unassembled WGS sequence"/>
</dbReference>
<name>A0A166CD38_9AGAM</name>
<feature type="region of interest" description="Disordered" evidence="1">
    <location>
        <begin position="1"/>
        <end position="63"/>
    </location>
</feature>
<dbReference type="EMBL" id="KV428086">
    <property type="protein sequence ID" value="KZT37324.1"/>
    <property type="molecule type" value="Genomic_DNA"/>
</dbReference>
<gene>
    <name evidence="2" type="ORF">SISSUDRAFT_1048645</name>
</gene>
<evidence type="ECO:0000313" key="2">
    <source>
        <dbReference type="EMBL" id="KZT37324.1"/>
    </source>
</evidence>
<evidence type="ECO:0000256" key="1">
    <source>
        <dbReference type="SAM" id="MobiDB-lite"/>
    </source>
</evidence>
<organism evidence="2 3">
    <name type="scientific">Sistotremastrum suecicum HHB10207 ss-3</name>
    <dbReference type="NCBI Taxonomy" id="1314776"/>
    <lineage>
        <taxon>Eukaryota</taxon>
        <taxon>Fungi</taxon>
        <taxon>Dikarya</taxon>
        <taxon>Basidiomycota</taxon>
        <taxon>Agaricomycotina</taxon>
        <taxon>Agaricomycetes</taxon>
        <taxon>Sistotremastrales</taxon>
        <taxon>Sistotremastraceae</taxon>
        <taxon>Sistotremastrum</taxon>
    </lineage>
</organism>
<accession>A0A166CD38</accession>